<accession>A0A917HZJ5</accession>
<dbReference type="Proteomes" id="UP000633278">
    <property type="component" value="Unassembled WGS sequence"/>
</dbReference>
<protein>
    <recommendedName>
        <fullName evidence="4">Phosphate-selective porin O and P</fullName>
    </recommendedName>
</protein>
<dbReference type="Pfam" id="PF07396">
    <property type="entry name" value="Porin_O_P"/>
    <property type="match status" value="1"/>
</dbReference>
<reference evidence="2" key="1">
    <citation type="journal article" date="2014" name="Int. J. Syst. Evol. Microbiol.">
        <title>Complete genome sequence of Corynebacterium casei LMG S-19264T (=DSM 44701T), isolated from a smear-ripened cheese.</title>
        <authorList>
            <consortium name="US DOE Joint Genome Institute (JGI-PGF)"/>
            <person name="Walter F."/>
            <person name="Albersmeier A."/>
            <person name="Kalinowski J."/>
            <person name="Ruckert C."/>
        </authorList>
    </citation>
    <scope>NUCLEOTIDE SEQUENCE</scope>
    <source>
        <strain evidence="2">CGMCC 1.15763</strain>
    </source>
</reference>
<evidence type="ECO:0000313" key="2">
    <source>
        <dbReference type="EMBL" id="GGG99330.1"/>
    </source>
</evidence>
<comment type="caution">
    <text evidence="2">The sequence shown here is derived from an EMBL/GenBank/DDBJ whole genome shotgun (WGS) entry which is preliminary data.</text>
</comment>
<dbReference type="RefSeq" id="WP_188598900.1">
    <property type="nucleotide sequence ID" value="NZ_BMJW01000002.1"/>
</dbReference>
<evidence type="ECO:0000256" key="1">
    <source>
        <dbReference type="SAM" id="SignalP"/>
    </source>
</evidence>
<dbReference type="SUPFAM" id="SSF56935">
    <property type="entry name" value="Porins"/>
    <property type="match status" value="1"/>
</dbReference>
<name>A0A917HZJ5_9FLAO</name>
<dbReference type="Gene3D" id="2.40.160.10">
    <property type="entry name" value="Porin"/>
    <property type="match status" value="1"/>
</dbReference>
<gene>
    <name evidence="2" type="ORF">GCM10011416_17030</name>
</gene>
<dbReference type="AlphaFoldDB" id="A0A917HZJ5"/>
<feature type="signal peptide" evidence="1">
    <location>
        <begin position="1"/>
        <end position="18"/>
    </location>
</feature>
<feature type="chain" id="PRO_5037460015" description="Phosphate-selective porin O and P" evidence="1">
    <location>
        <begin position="19"/>
        <end position="384"/>
    </location>
</feature>
<dbReference type="EMBL" id="BMJW01000002">
    <property type="protein sequence ID" value="GGG99330.1"/>
    <property type="molecule type" value="Genomic_DNA"/>
</dbReference>
<evidence type="ECO:0008006" key="4">
    <source>
        <dbReference type="Google" id="ProtNLM"/>
    </source>
</evidence>
<proteinExistence type="predicted"/>
<dbReference type="InterPro" id="IPR023614">
    <property type="entry name" value="Porin_dom_sf"/>
</dbReference>
<keyword evidence="1" id="KW-0732">Signal</keyword>
<evidence type="ECO:0000313" key="3">
    <source>
        <dbReference type="Proteomes" id="UP000633278"/>
    </source>
</evidence>
<reference evidence="2" key="2">
    <citation type="submission" date="2020-09" db="EMBL/GenBank/DDBJ databases">
        <authorList>
            <person name="Sun Q."/>
            <person name="Zhou Y."/>
        </authorList>
    </citation>
    <scope>NUCLEOTIDE SEQUENCE</scope>
    <source>
        <strain evidence="2">CGMCC 1.15763</strain>
    </source>
</reference>
<dbReference type="InterPro" id="IPR010870">
    <property type="entry name" value="Porin_O/P"/>
</dbReference>
<organism evidence="2 3">
    <name type="scientific">Polaribacter pacificus</name>
    <dbReference type="NCBI Taxonomy" id="1775173"/>
    <lineage>
        <taxon>Bacteria</taxon>
        <taxon>Pseudomonadati</taxon>
        <taxon>Bacteroidota</taxon>
        <taxon>Flavobacteriia</taxon>
        <taxon>Flavobacteriales</taxon>
        <taxon>Flavobacteriaceae</taxon>
    </lineage>
</organism>
<keyword evidence="3" id="KW-1185">Reference proteome</keyword>
<sequence length="384" mass="42569">MKYIIFLFALFVGSNLFSQNQQNQQNTAQRILSGNINTKGVTVGGYGEITYNRPSGKNAELDVQRLVLLFGYKFDDRTQFVTEIEFEHVKEVYVEQAFLQYSLNDQVNLRAGLMLVPMGIINEYHEPTTFNGVERPSMDVAIVPTTWREIGIGVAGKSAAASLRYQLYVFNGFQSTLSDENGTIISGQLGGSSGLRGGRQKGIKSNFNNINFSGKLDYYGLPGLRLGLSGYFGRTQSPKDVEAVAGADIGISMIGLDARYAKQRFSVRGQFVRGALSDTESYNLATGKDLGSILQGYYLETGYNLLALQKKQQLIGFVRYEDYNTHASTAGNLVENDTYNRQEWTFGLSYLIANGAVVKADYQLKDNAANKQTNQLNFGIGVWF</sequence>